<evidence type="ECO:0000256" key="1">
    <source>
        <dbReference type="ARBA" id="ARBA00004236"/>
    </source>
</evidence>
<dbReference type="InterPro" id="IPR018494">
    <property type="entry name" value="Oxysterol-bd_CS"/>
</dbReference>
<dbReference type="FunFam" id="2.30.29.30:FF:000011">
    <property type="entry name" value="Oxysterol-binding protein"/>
    <property type="match status" value="1"/>
</dbReference>
<accession>A0A2I0MQA3</accession>
<evidence type="ECO:0000259" key="16">
    <source>
        <dbReference type="PROSITE" id="PS50003"/>
    </source>
</evidence>
<sequence length="614" mass="69474">MSEEKSLGASQKMLSPSRSTSSCSSKQGSRQDSWEIVEGLRGAMNCTQEPQKQEGCLLKKRKWPLKGWHKRYFFLDRGILKYSKCQGDIERGKLHGCIDVGLSVMSVKKSTKCIDLDTEEQIYHLKVKSQELFDEWVAKLRHHRMYRQNEISMFPHDAGGLTKQNSLSAGGNLSFSFSSNESRISSWLQSSEDMEKCSRDLSNCHTYLLEMNQLLQSMDVLHRTYSAPAINAMQVGPFESPKKEKRTHRRWRSRVVGKEAKGMLQVPSVFSAPMRLHASNPNLSTIDFVEEKNYSDGSETSSEFTKMQEDLFHIAHKVYFTLRSAFSTISTEREKLKQMLEHDASSSPSAQIVGLKNALTSENSREESRGLVHQVSNESRLSLADSLTEFFDAQEVLLSASSSENEVSEDDSYVSDISDNVSEDNLSNDIENERQTLDCISESGMGCNSKRRTCLPAPCPNTSNISLWNILRNNIGKDLSKVAMPVELNEPLNTLQRLCEELEYSELLDKAAHTPNPFERMVYIAAFAVSAYASSYYRAGSKPFNPVLGETYECIREDKGFQFFAEQVSHHPPISACHAESVNFAFWQDVRWKNKFWGKSMEIVPVGTTHVTLP</sequence>
<dbReference type="InterPro" id="IPR000648">
    <property type="entry name" value="Oxysterol-bd"/>
</dbReference>
<evidence type="ECO:0000256" key="14">
    <source>
        <dbReference type="RuleBase" id="RU003845"/>
    </source>
</evidence>
<evidence type="ECO:0000256" key="11">
    <source>
        <dbReference type="ARBA" id="ARBA00023121"/>
    </source>
</evidence>
<evidence type="ECO:0000256" key="12">
    <source>
        <dbReference type="ARBA" id="ARBA00023136"/>
    </source>
</evidence>
<dbReference type="Pfam" id="PF01237">
    <property type="entry name" value="Oxysterol_BP"/>
    <property type="match status" value="1"/>
</dbReference>
<dbReference type="GO" id="GO:0006699">
    <property type="term" value="P:bile acid biosynthetic process"/>
    <property type="evidence" value="ECO:0007669"/>
    <property type="project" value="UniProtKB-ARBA"/>
</dbReference>
<dbReference type="SUPFAM" id="SSF144000">
    <property type="entry name" value="Oxysterol-binding protein-like"/>
    <property type="match status" value="1"/>
</dbReference>
<dbReference type="SUPFAM" id="SSF50729">
    <property type="entry name" value="PH domain-like"/>
    <property type="match status" value="1"/>
</dbReference>
<dbReference type="STRING" id="8932.A0A2I0MQA3"/>
<proteinExistence type="inferred from homology"/>
<evidence type="ECO:0000313" key="18">
    <source>
        <dbReference type="Proteomes" id="UP000053872"/>
    </source>
</evidence>
<evidence type="ECO:0000256" key="5">
    <source>
        <dbReference type="ARBA" id="ARBA00022448"/>
    </source>
</evidence>
<evidence type="ECO:0000256" key="6">
    <source>
        <dbReference type="ARBA" id="ARBA00022475"/>
    </source>
</evidence>
<keyword evidence="12" id="KW-0472">Membrane</keyword>
<dbReference type="GO" id="GO:0005886">
    <property type="term" value="C:plasma membrane"/>
    <property type="evidence" value="ECO:0007669"/>
    <property type="project" value="UniProtKB-SubCell"/>
</dbReference>
<evidence type="ECO:0000256" key="10">
    <source>
        <dbReference type="ARBA" id="ARBA00023055"/>
    </source>
</evidence>
<comment type="similarity">
    <text evidence="4 13">Belongs to the OSBP family.</text>
</comment>
<dbReference type="InterPro" id="IPR041680">
    <property type="entry name" value="PH_8"/>
</dbReference>
<keyword evidence="10 14" id="KW-0445">Lipid transport</keyword>
<dbReference type="Gene3D" id="2.30.29.30">
    <property type="entry name" value="Pleckstrin-homology domain (PH domain)/Phosphotyrosine-binding domain (PTB)"/>
    <property type="match status" value="1"/>
</dbReference>
<dbReference type="AlphaFoldDB" id="A0A2I0MQA3"/>
<evidence type="ECO:0000256" key="3">
    <source>
        <dbReference type="ARBA" id="ARBA00004586"/>
    </source>
</evidence>
<keyword evidence="6" id="KW-1003">Cell membrane</keyword>
<dbReference type="PANTHER" id="PTHR10972:SF15">
    <property type="entry name" value="OXYSTEROL-BINDING PROTEIN-RELATED PROTEIN 3"/>
    <property type="match status" value="1"/>
</dbReference>
<evidence type="ECO:0000313" key="17">
    <source>
        <dbReference type="EMBL" id="PKK31827.1"/>
    </source>
</evidence>
<keyword evidence="5 14" id="KW-0813">Transport</keyword>
<dbReference type="InterPro" id="IPR011993">
    <property type="entry name" value="PH-like_dom_sf"/>
</dbReference>
<evidence type="ECO:0000256" key="4">
    <source>
        <dbReference type="ARBA" id="ARBA00008842"/>
    </source>
</evidence>
<evidence type="ECO:0000256" key="9">
    <source>
        <dbReference type="ARBA" id="ARBA00022824"/>
    </source>
</evidence>
<gene>
    <name evidence="17" type="primary">OSBPL3</name>
    <name evidence="17" type="ORF">A306_00002660</name>
</gene>
<keyword evidence="7" id="KW-0963">Cytoplasm</keyword>
<evidence type="ECO:0000256" key="2">
    <source>
        <dbReference type="ARBA" id="ARBA00004514"/>
    </source>
</evidence>
<evidence type="ECO:0000256" key="13">
    <source>
        <dbReference type="RuleBase" id="RU003844"/>
    </source>
</evidence>
<dbReference type="FunFam" id="2.40.160.120:FF:000001">
    <property type="entry name" value="Oxysterol-binding protein"/>
    <property type="match status" value="1"/>
</dbReference>
<dbReference type="PROSITE" id="PS01013">
    <property type="entry name" value="OSBP"/>
    <property type="match status" value="1"/>
</dbReference>
<keyword evidence="8" id="KW-0597">Phosphoprotein</keyword>
<dbReference type="PROSITE" id="PS50003">
    <property type="entry name" value="PH_DOMAIN"/>
    <property type="match status" value="1"/>
</dbReference>
<dbReference type="InterPro" id="IPR037239">
    <property type="entry name" value="OSBP_sf"/>
</dbReference>
<dbReference type="CDD" id="cd13287">
    <property type="entry name" value="PH_ORP3_ORP6_ORP7"/>
    <property type="match status" value="1"/>
</dbReference>
<dbReference type="InParanoid" id="A0A2I0MQA3"/>
<dbReference type="GO" id="GO:0015485">
    <property type="term" value="F:cholesterol binding"/>
    <property type="evidence" value="ECO:0007669"/>
    <property type="project" value="TreeGrafter"/>
</dbReference>
<dbReference type="GO" id="GO:0005789">
    <property type="term" value="C:endoplasmic reticulum membrane"/>
    <property type="evidence" value="ECO:0007669"/>
    <property type="project" value="UniProtKB-SubCell"/>
</dbReference>
<feature type="compositionally biased region" description="Low complexity" evidence="15">
    <location>
        <begin position="15"/>
        <end position="31"/>
    </location>
</feature>
<dbReference type="InterPro" id="IPR001849">
    <property type="entry name" value="PH_domain"/>
</dbReference>
<evidence type="ECO:0000256" key="15">
    <source>
        <dbReference type="SAM" id="MobiDB-lite"/>
    </source>
</evidence>
<dbReference type="GO" id="GO:0005829">
    <property type="term" value="C:cytosol"/>
    <property type="evidence" value="ECO:0007669"/>
    <property type="project" value="UniProtKB-SubCell"/>
</dbReference>
<dbReference type="GO" id="GO:0120015">
    <property type="term" value="F:sterol transfer activity"/>
    <property type="evidence" value="ECO:0007669"/>
    <property type="project" value="UniProtKB-ARBA"/>
</dbReference>
<dbReference type="GO" id="GO:0031965">
    <property type="term" value="C:nuclear membrane"/>
    <property type="evidence" value="ECO:0007669"/>
    <property type="project" value="TreeGrafter"/>
</dbReference>
<keyword evidence="9" id="KW-0256">Endoplasmic reticulum</keyword>
<protein>
    <recommendedName>
        <fullName evidence="14">Oxysterol-binding protein</fullName>
    </recommendedName>
</protein>
<feature type="domain" description="PH" evidence="16">
    <location>
        <begin position="50"/>
        <end position="145"/>
    </location>
</feature>
<name>A0A2I0MQA3_COLLI</name>
<dbReference type="Gene3D" id="2.40.160.120">
    <property type="match status" value="1"/>
</dbReference>
<keyword evidence="18" id="KW-1185">Reference proteome</keyword>
<dbReference type="GO" id="GO:0097038">
    <property type="term" value="C:perinuclear endoplasmic reticulum"/>
    <property type="evidence" value="ECO:0007669"/>
    <property type="project" value="TreeGrafter"/>
</dbReference>
<evidence type="ECO:0000256" key="7">
    <source>
        <dbReference type="ARBA" id="ARBA00022490"/>
    </source>
</evidence>
<comment type="subcellular location">
    <subcellularLocation>
        <location evidence="1">Cell membrane</location>
    </subcellularLocation>
    <subcellularLocation>
        <location evidence="2">Cytoplasm</location>
        <location evidence="2">Cytosol</location>
    </subcellularLocation>
    <subcellularLocation>
        <location evidence="3">Endoplasmic reticulum membrane</location>
    </subcellularLocation>
</comment>
<dbReference type="EMBL" id="AKCR02000004">
    <property type="protein sequence ID" value="PKK31827.1"/>
    <property type="molecule type" value="Genomic_DNA"/>
</dbReference>
<comment type="caution">
    <text evidence="17">The sequence shown here is derived from an EMBL/GenBank/DDBJ whole genome shotgun (WGS) entry which is preliminary data.</text>
</comment>
<feature type="non-terminal residue" evidence="17">
    <location>
        <position position="614"/>
    </location>
</feature>
<keyword evidence="11" id="KW-0446">Lipid-binding</keyword>
<dbReference type="Pfam" id="PF15409">
    <property type="entry name" value="PH_8"/>
    <property type="match status" value="1"/>
</dbReference>
<evidence type="ECO:0000256" key="8">
    <source>
        <dbReference type="ARBA" id="ARBA00022553"/>
    </source>
</evidence>
<dbReference type="SMART" id="SM00233">
    <property type="entry name" value="PH"/>
    <property type="match status" value="1"/>
</dbReference>
<dbReference type="Proteomes" id="UP000053872">
    <property type="component" value="Unassembled WGS sequence"/>
</dbReference>
<organism evidence="17 18">
    <name type="scientific">Columba livia</name>
    <name type="common">Rock dove</name>
    <dbReference type="NCBI Taxonomy" id="8932"/>
    <lineage>
        <taxon>Eukaryota</taxon>
        <taxon>Metazoa</taxon>
        <taxon>Chordata</taxon>
        <taxon>Craniata</taxon>
        <taxon>Vertebrata</taxon>
        <taxon>Euteleostomi</taxon>
        <taxon>Archelosauria</taxon>
        <taxon>Archosauria</taxon>
        <taxon>Dinosauria</taxon>
        <taxon>Saurischia</taxon>
        <taxon>Theropoda</taxon>
        <taxon>Coelurosauria</taxon>
        <taxon>Aves</taxon>
        <taxon>Neognathae</taxon>
        <taxon>Neoaves</taxon>
        <taxon>Columbimorphae</taxon>
        <taxon>Columbiformes</taxon>
        <taxon>Columbidae</taxon>
        <taxon>Columba</taxon>
    </lineage>
</organism>
<dbReference type="PANTHER" id="PTHR10972">
    <property type="entry name" value="OXYSTEROL-BINDING PROTEIN-RELATED"/>
    <property type="match status" value="1"/>
</dbReference>
<feature type="region of interest" description="Disordered" evidence="15">
    <location>
        <begin position="1"/>
        <end position="31"/>
    </location>
</feature>
<reference evidence="17 18" key="1">
    <citation type="journal article" date="2013" name="Science">
        <title>Genomic diversity and evolution of the head crest in the rock pigeon.</title>
        <authorList>
            <person name="Shapiro M.D."/>
            <person name="Kronenberg Z."/>
            <person name="Li C."/>
            <person name="Domyan E.T."/>
            <person name="Pan H."/>
            <person name="Campbell M."/>
            <person name="Tan H."/>
            <person name="Huff C.D."/>
            <person name="Hu H."/>
            <person name="Vickrey A.I."/>
            <person name="Nielsen S.C."/>
            <person name="Stringham S.A."/>
            <person name="Hu H."/>
            <person name="Willerslev E."/>
            <person name="Gilbert M.T."/>
            <person name="Yandell M."/>
            <person name="Zhang G."/>
            <person name="Wang J."/>
        </authorList>
    </citation>
    <scope>NUCLEOTIDE SEQUENCE [LARGE SCALE GENOMIC DNA]</scope>
    <source>
        <tissue evidence="17">Blood</tissue>
    </source>
</reference>